<feature type="region of interest" description="Disordered" evidence="1">
    <location>
        <begin position="158"/>
        <end position="191"/>
    </location>
</feature>
<organism evidence="2 3">
    <name type="scientific">Armatimonas rosea</name>
    <dbReference type="NCBI Taxonomy" id="685828"/>
    <lineage>
        <taxon>Bacteria</taxon>
        <taxon>Bacillati</taxon>
        <taxon>Armatimonadota</taxon>
        <taxon>Armatimonadia</taxon>
        <taxon>Armatimonadales</taxon>
        <taxon>Armatimonadaceae</taxon>
        <taxon>Armatimonas</taxon>
    </lineage>
</organism>
<dbReference type="Proteomes" id="UP000520814">
    <property type="component" value="Unassembled WGS sequence"/>
</dbReference>
<evidence type="ECO:0000256" key="1">
    <source>
        <dbReference type="SAM" id="MobiDB-lite"/>
    </source>
</evidence>
<name>A0A7W9W4B4_ARMRO</name>
<accession>A0A7W9W4B4</accession>
<dbReference type="EMBL" id="JACHGW010000001">
    <property type="protein sequence ID" value="MBB6049264.1"/>
    <property type="molecule type" value="Genomic_DNA"/>
</dbReference>
<keyword evidence="3" id="KW-1185">Reference proteome</keyword>
<dbReference type="AlphaFoldDB" id="A0A7W9W4B4"/>
<proteinExistence type="predicted"/>
<reference evidence="2 3" key="1">
    <citation type="submission" date="2020-08" db="EMBL/GenBank/DDBJ databases">
        <title>Genomic Encyclopedia of Type Strains, Phase IV (KMG-IV): sequencing the most valuable type-strain genomes for metagenomic binning, comparative biology and taxonomic classification.</title>
        <authorList>
            <person name="Goeker M."/>
        </authorList>
    </citation>
    <scope>NUCLEOTIDE SEQUENCE [LARGE SCALE GENOMIC DNA]</scope>
    <source>
        <strain evidence="2 3">DSM 23562</strain>
    </source>
</reference>
<sequence>MQTLIRSVSFQFLLPSKFVAELKKPQGINVLLPDDKKMRLTVQGEKEAVELVAQLAKLADVRPLRYQLELLLVRLGPGSRREVLEKKTLLLTNKEALAVNLGNGACELAGTLHGSPSEVQLVFEAKAFRVGGGRRVGTESVQSTRRVPFGKPLVVARFSDPATGPRQDKKPTPISLVVEASASEATGRPER</sequence>
<gene>
    <name evidence="2" type="ORF">HNQ39_001026</name>
</gene>
<evidence type="ECO:0000313" key="2">
    <source>
        <dbReference type="EMBL" id="MBB6049264.1"/>
    </source>
</evidence>
<protein>
    <submittedName>
        <fullName evidence="2">Uncharacterized protein</fullName>
    </submittedName>
</protein>
<comment type="caution">
    <text evidence="2">The sequence shown here is derived from an EMBL/GenBank/DDBJ whole genome shotgun (WGS) entry which is preliminary data.</text>
</comment>
<dbReference type="RefSeq" id="WP_184192875.1">
    <property type="nucleotide sequence ID" value="NZ_JACHGW010000001.1"/>
</dbReference>
<evidence type="ECO:0000313" key="3">
    <source>
        <dbReference type="Proteomes" id="UP000520814"/>
    </source>
</evidence>